<proteinExistence type="predicted"/>
<name>A0A6M4NNF2_9PROT</name>
<protein>
    <submittedName>
        <fullName evidence="2">Uncharacterized protein</fullName>
    </submittedName>
</protein>
<keyword evidence="1" id="KW-0812">Transmembrane</keyword>
<organism evidence="2">
    <name type="scientific">uncultured Alphaproteobacteria bacterium</name>
    <dbReference type="NCBI Taxonomy" id="91750"/>
    <lineage>
        <taxon>Bacteria</taxon>
        <taxon>Pseudomonadati</taxon>
        <taxon>Pseudomonadota</taxon>
        <taxon>Alphaproteobacteria</taxon>
        <taxon>environmental samples</taxon>
    </lineage>
</organism>
<evidence type="ECO:0000256" key="1">
    <source>
        <dbReference type="SAM" id="Phobius"/>
    </source>
</evidence>
<dbReference type="EMBL" id="MN990729">
    <property type="protein sequence ID" value="QJR98212.1"/>
    <property type="molecule type" value="Genomic_DNA"/>
</dbReference>
<reference evidence="2" key="1">
    <citation type="submission" date="2020-01" db="EMBL/GenBank/DDBJ databases">
        <title>Gastrointestinal microbiota of LL stock colony Peromyscus leucopus.</title>
        <authorList>
            <person name="Milovic A."/>
            <person name="Bassam K."/>
            <person name="Keay E."/>
            <person name="Barbour A.G."/>
        </authorList>
    </citation>
    <scope>NUCLEOTIDE SEQUENCE</scope>
    <source>
        <strain evidence="2">LL90</strain>
    </source>
</reference>
<gene>
    <name evidence="2" type="ORF">PlAlph_2160</name>
</gene>
<evidence type="ECO:0000313" key="2">
    <source>
        <dbReference type="EMBL" id="QJR98212.1"/>
    </source>
</evidence>
<sequence>MKLNDKKEGRDLHTLQITKNNGSIGITILYMIVFIIILIADINAKTDYDFGKEDFVKVSKWEIENHQGNTYYIVTCSKGRIIISPYDYPEIRDINANTQIKVLTDISAYQGLLGIKKIEIKNK</sequence>
<keyword evidence="1" id="KW-0472">Membrane</keyword>
<feature type="transmembrane region" description="Helical" evidence="1">
    <location>
        <begin position="21"/>
        <end position="40"/>
    </location>
</feature>
<accession>A0A6M4NNF2</accession>
<dbReference type="AlphaFoldDB" id="A0A6M4NNF2"/>
<keyword evidence="1" id="KW-1133">Transmembrane helix</keyword>